<protein>
    <submittedName>
        <fullName evidence="1">Uncharacterized protein</fullName>
    </submittedName>
</protein>
<accession>A0A9P7FEW1</accession>
<organism evidence="1 2">
    <name type="scientific">Suillus discolor</name>
    <dbReference type="NCBI Taxonomy" id="1912936"/>
    <lineage>
        <taxon>Eukaryota</taxon>
        <taxon>Fungi</taxon>
        <taxon>Dikarya</taxon>
        <taxon>Basidiomycota</taxon>
        <taxon>Agaricomycotina</taxon>
        <taxon>Agaricomycetes</taxon>
        <taxon>Agaricomycetidae</taxon>
        <taxon>Boletales</taxon>
        <taxon>Suillineae</taxon>
        <taxon>Suillaceae</taxon>
        <taxon>Suillus</taxon>
    </lineage>
</organism>
<dbReference type="EMBL" id="JABBWM010000008">
    <property type="protein sequence ID" value="KAG2115119.1"/>
    <property type="molecule type" value="Genomic_DNA"/>
</dbReference>
<sequence>MTLLNGQASHLILSSASSDSRTARLISISSIQIQMKLVSFTTRPSSGFSERRASLNSLSPSEGVEVICIQTAYKTGGRYHVSLSPQLLHTQRLCAVSTVLAMNAFPNGTRVFYWASGGEIKYGTVQATNRMADGTQIVVVKVDGEGHAQLPVSSLVKVNQ</sequence>
<proteinExistence type="predicted"/>
<gene>
    <name evidence="1" type="ORF">F5147DRAFT_676297</name>
</gene>
<comment type="caution">
    <text evidence="1">The sequence shown here is derived from an EMBL/GenBank/DDBJ whole genome shotgun (WGS) entry which is preliminary data.</text>
</comment>
<name>A0A9P7FEW1_9AGAM</name>
<dbReference type="RefSeq" id="XP_041296836.1">
    <property type="nucleotide sequence ID" value="XM_041436009.1"/>
</dbReference>
<dbReference type="Proteomes" id="UP000823399">
    <property type="component" value="Unassembled WGS sequence"/>
</dbReference>
<evidence type="ECO:0000313" key="2">
    <source>
        <dbReference type="Proteomes" id="UP000823399"/>
    </source>
</evidence>
<dbReference type="GeneID" id="64698268"/>
<reference evidence="1" key="1">
    <citation type="journal article" date="2020" name="New Phytol.">
        <title>Comparative genomics reveals dynamic genome evolution in host specialist ectomycorrhizal fungi.</title>
        <authorList>
            <person name="Lofgren L.A."/>
            <person name="Nguyen N.H."/>
            <person name="Vilgalys R."/>
            <person name="Ruytinx J."/>
            <person name="Liao H.L."/>
            <person name="Branco S."/>
            <person name="Kuo A."/>
            <person name="LaButti K."/>
            <person name="Lipzen A."/>
            <person name="Andreopoulos W."/>
            <person name="Pangilinan J."/>
            <person name="Riley R."/>
            <person name="Hundley H."/>
            <person name="Na H."/>
            <person name="Barry K."/>
            <person name="Grigoriev I.V."/>
            <person name="Stajich J.E."/>
            <person name="Kennedy P.G."/>
        </authorList>
    </citation>
    <scope>NUCLEOTIDE SEQUENCE</scope>
    <source>
        <strain evidence="1">FC423</strain>
    </source>
</reference>
<keyword evidence="2" id="KW-1185">Reference proteome</keyword>
<evidence type="ECO:0000313" key="1">
    <source>
        <dbReference type="EMBL" id="KAG2115119.1"/>
    </source>
</evidence>
<dbReference type="AlphaFoldDB" id="A0A9P7FEW1"/>
<dbReference type="OrthoDB" id="3237761at2759"/>